<dbReference type="Pfam" id="PF04349">
    <property type="entry name" value="MdoG"/>
    <property type="match status" value="1"/>
</dbReference>
<reference evidence="8 9" key="1">
    <citation type="submission" date="2016-07" db="EMBL/GenBank/DDBJ databases">
        <authorList>
            <person name="Yuval B."/>
        </authorList>
    </citation>
    <scope>NUCLEOTIDE SEQUENCE [LARGE SCALE GENOMIC DNA]</scope>
    <source>
        <strain evidence="8 9">IL</strain>
    </source>
</reference>
<feature type="signal peptide" evidence="6">
    <location>
        <begin position="1"/>
        <end position="29"/>
    </location>
</feature>
<dbReference type="AlphaFoldDB" id="A0A1E7Z4H7"/>
<dbReference type="UniPathway" id="UPA00637"/>
<evidence type="ECO:0000256" key="3">
    <source>
        <dbReference type="ARBA" id="ARBA00009284"/>
    </source>
</evidence>
<dbReference type="Gene3D" id="2.60.40.10">
    <property type="entry name" value="Immunoglobulins"/>
    <property type="match status" value="1"/>
</dbReference>
<dbReference type="GO" id="GO:0030288">
    <property type="term" value="C:outer membrane-bounded periplasmic space"/>
    <property type="evidence" value="ECO:0007669"/>
    <property type="project" value="TreeGrafter"/>
</dbReference>
<dbReference type="InterPro" id="IPR014756">
    <property type="entry name" value="Ig_E-set"/>
</dbReference>
<gene>
    <name evidence="8" type="primary">mdoD</name>
    <name evidence="8" type="ORF">BBW68_04595</name>
</gene>
<proteinExistence type="inferred from homology"/>
<dbReference type="InterPro" id="IPR014718">
    <property type="entry name" value="GH-type_carb-bd"/>
</dbReference>
<comment type="pathway">
    <text evidence="2">Glycan metabolism; osmoregulated periplasmic glucan (OPG) biosynthesis.</text>
</comment>
<organism evidence="8 9">
    <name type="scientific">Candidatus Erwinia dacicola</name>
    <dbReference type="NCBI Taxonomy" id="252393"/>
    <lineage>
        <taxon>Bacteria</taxon>
        <taxon>Pseudomonadati</taxon>
        <taxon>Pseudomonadota</taxon>
        <taxon>Gammaproteobacteria</taxon>
        <taxon>Enterobacterales</taxon>
        <taxon>Erwiniaceae</taxon>
        <taxon>Erwinia</taxon>
    </lineage>
</organism>
<feature type="chain" id="PRO_5009209353" evidence="6">
    <location>
        <begin position="30"/>
        <end position="551"/>
    </location>
</feature>
<dbReference type="SUPFAM" id="SSF81296">
    <property type="entry name" value="E set domains"/>
    <property type="match status" value="1"/>
</dbReference>
<dbReference type="GO" id="GO:0051274">
    <property type="term" value="P:beta-glucan biosynthetic process"/>
    <property type="evidence" value="ECO:0007669"/>
    <property type="project" value="TreeGrafter"/>
</dbReference>
<evidence type="ECO:0000259" key="7">
    <source>
        <dbReference type="Pfam" id="PF04349"/>
    </source>
</evidence>
<dbReference type="PIRSF" id="PIRSF006281">
    <property type="entry name" value="MdoG"/>
    <property type="match status" value="1"/>
</dbReference>
<evidence type="ECO:0000256" key="5">
    <source>
        <dbReference type="ARBA" id="ARBA00022764"/>
    </source>
</evidence>
<name>A0A1E7Z4H7_9GAMM</name>
<feature type="domain" description="Glucan biosynthesis periplasmic MdoG C-terminal" evidence="7">
    <location>
        <begin position="44"/>
        <end position="532"/>
    </location>
</feature>
<dbReference type="InterPro" id="IPR011013">
    <property type="entry name" value="Gal_mutarotase_sf_dom"/>
</dbReference>
<dbReference type="PANTHER" id="PTHR30504">
    <property type="entry name" value="GLUCANS BIOSYNTHESIS PROTEIN"/>
    <property type="match status" value="1"/>
</dbReference>
<evidence type="ECO:0000313" key="9">
    <source>
        <dbReference type="Proteomes" id="UP000243534"/>
    </source>
</evidence>
<dbReference type="RefSeq" id="WP_070133669.1">
    <property type="nucleotide sequence ID" value="NZ_LJAM02000014.1"/>
</dbReference>
<dbReference type="InterPro" id="IPR007444">
    <property type="entry name" value="Glucan_biosyn_MdoG_C"/>
</dbReference>
<accession>A0A1E7Z4H7</accession>
<evidence type="ECO:0000256" key="1">
    <source>
        <dbReference type="ARBA" id="ARBA00004418"/>
    </source>
</evidence>
<dbReference type="EMBL" id="MAYS01000055">
    <property type="protein sequence ID" value="OFC63646.1"/>
    <property type="molecule type" value="Genomic_DNA"/>
</dbReference>
<evidence type="ECO:0000256" key="4">
    <source>
        <dbReference type="ARBA" id="ARBA00022729"/>
    </source>
</evidence>
<evidence type="ECO:0000313" key="8">
    <source>
        <dbReference type="EMBL" id="OFC63646.1"/>
    </source>
</evidence>
<comment type="caution">
    <text evidence="8">The sequence shown here is derived from an EMBL/GenBank/DDBJ whole genome shotgun (WGS) entry which is preliminary data.</text>
</comment>
<dbReference type="SUPFAM" id="SSF74650">
    <property type="entry name" value="Galactose mutarotase-like"/>
    <property type="match status" value="1"/>
</dbReference>
<dbReference type="InterPro" id="IPR013783">
    <property type="entry name" value="Ig-like_fold"/>
</dbReference>
<dbReference type="Gene3D" id="2.70.98.10">
    <property type="match status" value="1"/>
</dbReference>
<dbReference type="GO" id="GO:0003824">
    <property type="term" value="F:catalytic activity"/>
    <property type="evidence" value="ECO:0007669"/>
    <property type="project" value="InterPro"/>
</dbReference>
<dbReference type="OrthoDB" id="335750at2"/>
<evidence type="ECO:0000256" key="2">
    <source>
        <dbReference type="ARBA" id="ARBA00005001"/>
    </source>
</evidence>
<protein>
    <submittedName>
        <fullName evidence="8">Glucan biosynthesis protein D</fullName>
    </submittedName>
</protein>
<keyword evidence="5" id="KW-0574">Periplasm</keyword>
<evidence type="ECO:0000256" key="6">
    <source>
        <dbReference type="SAM" id="SignalP"/>
    </source>
</evidence>
<sequence>MNRRMFMKASMAFATVSGMSGLSALFSQADWVEDGIADGTAKRFDFDVLKKMAAAMAKQAYGGAPASLPETLATLTPQAYNEIQYDANHSLWNGIDNRQLDVQFFHVGMGFKRRIGMFSVDGTSREACEIHFRPELFNYNNSHVDTKQLEGKNDLGFAGFRAFKKPDLAKRDIVSFLGASYFRAVDETYQYGLSARGVAIDTFTSKEEFPDFTAFWFETPKADDTTFLMYTLLDGPSCTGAFKFTIHCEEKLVVMEVENHIYVRKDIQQLGISPMTTMFSCGNNERRMCDTIHPQIHDSDRLAMWTGSGEWICRPLNNPQRLTFNAYQDENPRGFGMLQLNHNFLDYQDVIGWYNKRPSLWVEPVGKWGKGAINLMEIPTTGETLDNIVCFWQPADAIKAGSEHSFPYKLYWSGLPPVRSGLSRVNATRTGTGGFPESWAPGEHYPDVWARRFAVDFVGGNLKAAAPKGIEPVINVSSGTLKQIEILYVEPIDGYRILFDWYPDSDSTAPVNMRLFLRTKDETLSETWLYQYFPPPPDKRKYIDDRVMTAG</sequence>
<dbReference type="Proteomes" id="UP000243534">
    <property type="component" value="Unassembled WGS sequence"/>
</dbReference>
<dbReference type="GO" id="GO:0030246">
    <property type="term" value="F:carbohydrate binding"/>
    <property type="evidence" value="ECO:0007669"/>
    <property type="project" value="InterPro"/>
</dbReference>
<dbReference type="PANTHER" id="PTHR30504:SF3">
    <property type="entry name" value="GLUCANS BIOSYNTHESIS PROTEIN D"/>
    <property type="match status" value="1"/>
</dbReference>
<dbReference type="InterPro" id="IPR014438">
    <property type="entry name" value="Glucan_biosyn_MdoG/MdoD"/>
</dbReference>
<comment type="similarity">
    <text evidence="3">Belongs to the OpgD/OpgG family.</text>
</comment>
<comment type="subcellular location">
    <subcellularLocation>
        <location evidence="1">Periplasm</location>
    </subcellularLocation>
</comment>
<keyword evidence="4 6" id="KW-0732">Signal</keyword>